<dbReference type="EMBL" id="JBJQOH010000008">
    <property type="protein sequence ID" value="KAL3675038.1"/>
    <property type="molecule type" value="Genomic_DNA"/>
</dbReference>
<accession>A0ABD3G7T8</accession>
<dbReference type="AlphaFoldDB" id="A0ABD3G7T8"/>
<reference evidence="1 2" key="1">
    <citation type="submission" date="2024-09" db="EMBL/GenBank/DDBJ databases">
        <title>Chromosome-scale assembly of Riccia sorocarpa.</title>
        <authorList>
            <person name="Paukszto L."/>
        </authorList>
    </citation>
    <scope>NUCLEOTIDE SEQUENCE [LARGE SCALE GENOMIC DNA]</scope>
    <source>
        <strain evidence="1">LP-2024</strain>
        <tissue evidence="1">Aerial parts of the thallus</tissue>
    </source>
</reference>
<organism evidence="1 2">
    <name type="scientific">Riccia sorocarpa</name>
    <dbReference type="NCBI Taxonomy" id="122646"/>
    <lineage>
        <taxon>Eukaryota</taxon>
        <taxon>Viridiplantae</taxon>
        <taxon>Streptophyta</taxon>
        <taxon>Embryophyta</taxon>
        <taxon>Marchantiophyta</taxon>
        <taxon>Marchantiopsida</taxon>
        <taxon>Marchantiidae</taxon>
        <taxon>Marchantiales</taxon>
        <taxon>Ricciaceae</taxon>
        <taxon>Riccia</taxon>
    </lineage>
</organism>
<protein>
    <submittedName>
        <fullName evidence="1">Uncharacterized protein</fullName>
    </submittedName>
</protein>
<evidence type="ECO:0000313" key="1">
    <source>
        <dbReference type="EMBL" id="KAL3675038.1"/>
    </source>
</evidence>
<evidence type="ECO:0000313" key="2">
    <source>
        <dbReference type="Proteomes" id="UP001633002"/>
    </source>
</evidence>
<name>A0ABD3G7T8_9MARC</name>
<sequence>MANLEETLCLSIHCRQGDEVLSTLHRYSRWQIEIWYTHFERLALSAPLPLAVHHSFVRDVILDEIDNRDRILAAAEDRAWVQEMPREANGWDMLAAYGLPQVPLPDLGGWVQELSQTSFDSLIVSKRSKQALRSSQTSFDSHIVSKRSKQTLSNDIVFSILAQIKMAIFTIEQLETKHTTTAMDIFECFILVVYGTFFQDSRYSTSTHKYLHADVIDKDGESTITMTCSGALCINMERLMRKHAYLRIFGFTLSPKTQFQKGDSGVYINVSSVTQVTEIQMWSPPAKPLFCITKRISNIRKQSHAPWSYTNIAVVLLEILDNNMLSVADGKEKEDIAIISFTKNNQAEYEHYSRLIRFQTEPVLLFFKNIGITSTDAECSFRVGAHTIITDVVVDSIKSSLTKVYEKQQQTSTITKVVEIDCVITSDKGELINVKA</sequence>
<keyword evidence="2" id="KW-1185">Reference proteome</keyword>
<dbReference type="Proteomes" id="UP001633002">
    <property type="component" value="Unassembled WGS sequence"/>
</dbReference>
<gene>
    <name evidence="1" type="ORF">R1sor_024986</name>
</gene>
<proteinExistence type="predicted"/>
<comment type="caution">
    <text evidence="1">The sequence shown here is derived from an EMBL/GenBank/DDBJ whole genome shotgun (WGS) entry which is preliminary data.</text>
</comment>